<dbReference type="RefSeq" id="WP_003334380.1">
    <property type="nucleotide sequence ID" value="NZ_CP007806.1"/>
</dbReference>
<accession>A0A075RBI2</accession>
<dbReference type="InterPro" id="IPR007627">
    <property type="entry name" value="RNA_pol_sigma70_r2"/>
</dbReference>
<dbReference type="InterPro" id="IPR013325">
    <property type="entry name" value="RNA_pol_sigma_r2"/>
</dbReference>
<dbReference type="KEGG" id="blr:BRLA_c043090"/>
<feature type="domain" description="RNA polymerase sigma factor 70 region 4 type 2" evidence="7">
    <location>
        <begin position="136"/>
        <end position="186"/>
    </location>
</feature>
<keyword evidence="2" id="KW-0805">Transcription regulation</keyword>
<dbReference type="STRING" id="1042163.BRLA_c043090"/>
<evidence type="ECO:0000259" key="7">
    <source>
        <dbReference type="Pfam" id="PF08281"/>
    </source>
</evidence>
<organism evidence="8 9">
    <name type="scientific">Brevibacillus laterosporus LMG 15441</name>
    <dbReference type="NCBI Taxonomy" id="1042163"/>
    <lineage>
        <taxon>Bacteria</taxon>
        <taxon>Bacillati</taxon>
        <taxon>Bacillota</taxon>
        <taxon>Bacilli</taxon>
        <taxon>Bacillales</taxon>
        <taxon>Paenibacillaceae</taxon>
        <taxon>Brevibacillus</taxon>
    </lineage>
</organism>
<dbReference type="CDD" id="cd06171">
    <property type="entry name" value="Sigma70_r4"/>
    <property type="match status" value="1"/>
</dbReference>
<evidence type="ECO:0000256" key="1">
    <source>
        <dbReference type="ARBA" id="ARBA00010641"/>
    </source>
</evidence>
<name>A0A075RBI2_BRELA</name>
<evidence type="ECO:0000259" key="6">
    <source>
        <dbReference type="Pfam" id="PF04542"/>
    </source>
</evidence>
<evidence type="ECO:0000313" key="9">
    <source>
        <dbReference type="Proteomes" id="UP000005850"/>
    </source>
</evidence>
<dbReference type="InterPro" id="IPR039425">
    <property type="entry name" value="RNA_pol_sigma-70-like"/>
</dbReference>
<dbReference type="GO" id="GO:0016987">
    <property type="term" value="F:sigma factor activity"/>
    <property type="evidence" value="ECO:0007669"/>
    <property type="project" value="UniProtKB-KW"/>
</dbReference>
<feature type="domain" description="RNA polymerase sigma-70 region 2" evidence="6">
    <location>
        <begin position="34"/>
        <end position="100"/>
    </location>
</feature>
<keyword evidence="9" id="KW-1185">Reference proteome</keyword>
<sequence>MEEQSREDLYALNRKALEYILKFLKGDADSFPLLVELFDQRVQRIVLKMVYSYHDSQDVCNDIWLKVAQNLNKFDQSYPFHSWLYRLSSNTCIDFLRKKKEITMKDDQLYHQVNKQQKSVETPETLFMKKEFYSHIQELLYHLEEVDRLIVTLRFVDELSYEEIGAIVGMSKNTVGTRLFRSRKFLKELLSHKSIERSVYNATSG</sequence>
<dbReference type="GO" id="GO:0006352">
    <property type="term" value="P:DNA-templated transcription initiation"/>
    <property type="evidence" value="ECO:0007669"/>
    <property type="project" value="InterPro"/>
</dbReference>
<dbReference type="Pfam" id="PF08281">
    <property type="entry name" value="Sigma70_r4_2"/>
    <property type="match status" value="1"/>
</dbReference>
<evidence type="ECO:0000313" key="8">
    <source>
        <dbReference type="EMBL" id="AIG28583.1"/>
    </source>
</evidence>
<dbReference type="InterPro" id="IPR036388">
    <property type="entry name" value="WH-like_DNA-bd_sf"/>
</dbReference>
<keyword evidence="5" id="KW-0804">Transcription</keyword>
<dbReference type="EMBL" id="CP007806">
    <property type="protein sequence ID" value="AIG28583.1"/>
    <property type="molecule type" value="Genomic_DNA"/>
</dbReference>
<dbReference type="GO" id="GO:0003677">
    <property type="term" value="F:DNA binding"/>
    <property type="evidence" value="ECO:0007669"/>
    <property type="project" value="UniProtKB-KW"/>
</dbReference>
<dbReference type="Pfam" id="PF04542">
    <property type="entry name" value="Sigma70_r2"/>
    <property type="match status" value="1"/>
</dbReference>
<evidence type="ECO:0000256" key="3">
    <source>
        <dbReference type="ARBA" id="ARBA00023082"/>
    </source>
</evidence>
<dbReference type="PANTHER" id="PTHR43133">
    <property type="entry name" value="RNA POLYMERASE ECF-TYPE SIGMA FACTO"/>
    <property type="match status" value="1"/>
</dbReference>
<dbReference type="InterPro" id="IPR013249">
    <property type="entry name" value="RNA_pol_sigma70_r4_t2"/>
</dbReference>
<dbReference type="NCBIfam" id="TIGR02937">
    <property type="entry name" value="sigma70-ECF"/>
    <property type="match status" value="1"/>
</dbReference>
<evidence type="ECO:0000256" key="4">
    <source>
        <dbReference type="ARBA" id="ARBA00023125"/>
    </source>
</evidence>
<keyword evidence="3" id="KW-0731">Sigma factor</keyword>
<reference evidence="8 9" key="1">
    <citation type="journal article" date="2011" name="J. Bacteriol.">
        <title>Genome sequence of Brevibacillus laterosporus LMG 15441, a pathogen of invertebrates.</title>
        <authorList>
            <person name="Djukic M."/>
            <person name="Poehlein A."/>
            <person name="Thurmer A."/>
            <person name="Daniel R."/>
        </authorList>
    </citation>
    <scope>NUCLEOTIDE SEQUENCE [LARGE SCALE GENOMIC DNA]</scope>
    <source>
        <strain evidence="8 9">LMG 15441</strain>
    </source>
</reference>
<dbReference type="Gene3D" id="1.10.1740.10">
    <property type="match status" value="1"/>
</dbReference>
<comment type="similarity">
    <text evidence="1">Belongs to the sigma-70 factor family. ECF subfamily.</text>
</comment>
<dbReference type="AlphaFoldDB" id="A0A075RBI2"/>
<dbReference type="HOGENOM" id="CLU_047691_3_0_9"/>
<proteinExistence type="inferred from homology"/>
<dbReference type="SUPFAM" id="SSF88659">
    <property type="entry name" value="Sigma3 and sigma4 domains of RNA polymerase sigma factors"/>
    <property type="match status" value="1"/>
</dbReference>
<evidence type="ECO:0000256" key="2">
    <source>
        <dbReference type="ARBA" id="ARBA00023015"/>
    </source>
</evidence>
<dbReference type="PANTHER" id="PTHR43133:SF8">
    <property type="entry name" value="RNA POLYMERASE SIGMA FACTOR HI_1459-RELATED"/>
    <property type="match status" value="1"/>
</dbReference>
<dbReference type="eggNOG" id="COG1595">
    <property type="taxonomic scope" value="Bacteria"/>
</dbReference>
<protein>
    <submittedName>
        <fullName evidence="8">RNA polymerase sigma-W factor</fullName>
    </submittedName>
</protein>
<dbReference type="Proteomes" id="UP000005850">
    <property type="component" value="Chromosome"/>
</dbReference>
<dbReference type="Gene3D" id="1.10.10.10">
    <property type="entry name" value="Winged helix-like DNA-binding domain superfamily/Winged helix DNA-binding domain"/>
    <property type="match status" value="1"/>
</dbReference>
<dbReference type="SUPFAM" id="SSF88946">
    <property type="entry name" value="Sigma2 domain of RNA polymerase sigma factors"/>
    <property type="match status" value="1"/>
</dbReference>
<gene>
    <name evidence="8" type="primary">sigW_9</name>
    <name evidence="8" type="ORF">BRLA_c043090</name>
</gene>
<keyword evidence="4" id="KW-0238">DNA-binding</keyword>
<dbReference type="InterPro" id="IPR014284">
    <property type="entry name" value="RNA_pol_sigma-70_dom"/>
</dbReference>
<evidence type="ECO:0000256" key="5">
    <source>
        <dbReference type="ARBA" id="ARBA00023163"/>
    </source>
</evidence>
<dbReference type="InterPro" id="IPR013324">
    <property type="entry name" value="RNA_pol_sigma_r3/r4-like"/>
</dbReference>